<dbReference type="Proteomes" id="UP001501920">
    <property type="component" value="Chromosome 27"/>
</dbReference>
<keyword evidence="6 15" id="KW-0436">Ligase</keyword>
<evidence type="ECO:0000256" key="9">
    <source>
        <dbReference type="ARBA" id="ARBA00022884"/>
    </source>
</evidence>
<dbReference type="SUPFAM" id="SSF52374">
    <property type="entry name" value="Nucleotidylyl transferase"/>
    <property type="match status" value="1"/>
</dbReference>
<evidence type="ECO:0000256" key="5">
    <source>
        <dbReference type="ARBA" id="ARBA00022555"/>
    </source>
</evidence>
<dbReference type="PROSITE" id="PS50886">
    <property type="entry name" value="TRBD"/>
    <property type="match status" value="1"/>
</dbReference>
<dbReference type="GO" id="GO:0005737">
    <property type="term" value="C:cytoplasm"/>
    <property type="evidence" value="ECO:0007669"/>
    <property type="project" value="UniProtKB-SubCell"/>
</dbReference>
<evidence type="ECO:0000256" key="13">
    <source>
        <dbReference type="ARBA" id="ARBA00048400"/>
    </source>
</evidence>
<dbReference type="InterPro" id="IPR012340">
    <property type="entry name" value="NA-bd_OB-fold"/>
</dbReference>
<keyword evidence="5 14" id="KW-0820">tRNA-binding</keyword>
<dbReference type="AlphaFoldDB" id="A0AAR2JN54"/>
<evidence type="ECO:0000256" key="1">
    <source>
        <dbReference type="ARBA" id="ARBA00004123"/>
    </source>
</evidence>
<keyword evidence="4" id="KW-0963">Cytoplasm</keyword>
<keyword evidence="8 15" id="KW-0067">ATP-binding</keyword>
<evidence type="ECO:0000256" key="2">
    <source>
        <dbReference type="ARBA" id="ARBA00004496"/>
    </source>
</evidence>
<evidence type="ECO:0000256" key="11">
    <source>
        <dbReference type="ARBA" id="ARBA00023146"/>
    </source>
</evidence>
<protein>
    <recommendedName>
        <fullName evidence="15">Tyrosine--tRNA ligase</fullName>
        <ecNumber evidence="15">6.1.1.1</ecNumber>
    </recommendedName>
    <alternativeName>
        <fullName evidence="15">Tyrosyl-tRNA synthetase</fullName>
    </alternativeName>
</protein>
<keyword evidence="9 14" id="KW-0694">RNA-binding</keyword>
<dbReference type="GeneTree" id="ENSGT00940000156949"/>
<evidence type="ECO:0000256" key="3">
    <source>
        <dbReference type="ARBA" id="ARBA00005594"/>
    </source>
</evidence>
<dbReference type="GO" id="GO:0004831">
    <property type="term" value="F:tyrosine-tRNA ligase activity"/>
    <property type="evidence" value="ECO:0007669"/>
    <property type="project" value="UniProtKB-EC"/>
</dbReference>
<keyword evidence="11 15" id="KW-0030">Aminoacyl-tRNA synthetase</keyword>
<dbReference type="Pfam" id="PF00579">
    <property type="entry name" value="tRNA-synt_1b"/>
    <property type="match status" value="1"/>
</dbReference>
<dbReference type="PANTHER" id="PTHR11586:SF43">
    <property type="entry name" value="TYROSINE--TRNA LIGASE, CYTOPLASMIC"/>
    <property type="match status" value="1"/>
</dbReference>
<accession>A0AAR2JN54</accession>
<keyword evidence="10 15" id="KW-0648">Protein biosynthesis</keyword>
<dbReference type="Ensembl" id="ENSPNAT00000048596.1">
    <property type="protein sequence ID" value="ENSPNAP00000051624.1"/>
    <property type="gene ID" value="ENSPNAG00000009622.2"/>
</dbReference>
<proteinExistence type="inferred from homology"/>
<keyword evidence="7 15" id="KW-0547">Nucleotide-binding</keyword>
<dbReference type="FunFam" id="3.40.50.620:FF:000040">
    <property type="entry name" value="Tyrosine--tRNA ligase"/>
    <property type="match status" value="1"/>
</dbReference>
<reference evidence="17" key="2">
    <citation type="submission" date="2025-08" db="UniProtKB">
        <authorList>
            <consortium name="Ensembl"/>
        </authorList>
    </citation>
    <scope>IDENTIFICATION</scope>
</reference>
<dbReference type="CDD" id="cd02799">
    <property type="entry name" value="tRNA_bind_EMAP-II_like"/>
    <property type="match status" value="1"/>
</dbReference>
<dbReference type="GO" id="GO:0005524">
    <property type="term" value="F:ATP binding"/>
    <property type="evidence" value="ECO:0007669"/>
    <property type="project" value="UniProtKB-KW"/>
</dbReference>
<sequence length="489" mass="55255">MSPVLGEEKLKQLLQERELKVYWGTATTGKPHVAYFVPMSKIADFLKAGCEVTILFADLHAYLDNMKAPWELLELRVQYYEQVIKAMLESIGVPLEKLRFVKGTDYQLSREYTLDVYRLSSMVTEHDAKKAGAEVVKQVDHPLLSGLLYPGLQALDEEYLKVDAQFGGVDQRKIFTLAEKYLPSLGYTKRIHMMNPMVPGLTGTKMSSSEEESKIDLLDKKDDVKKKLKKAFCEPGNIQNNGILSFVKHVLFPLSSEFVIKRDPKWGGDKVYTSYEEVEKDFAEEVVHFCNCMKHYSYQAYPEPTKNKFAAKGNPKNATEEDDVVPSRLDLRVGKVISVEKHPDADSLYLEKIDVGEEQPRTVVSGLVAYVSQEELQDRLVILLCNLKPQKMRGIESQAMLLCASVEGDPRRVEPLNAPEGSAPGDRVYVEGFESGKPDDELKPKKKVFEKLQVDLKISDECIAQWKEKDLMTKLGKITCKTLKGGNIS</sequence>
<keyword evidence="12" id="KW-0539">Nucleus</keyword>
<dbReference type="SUPFAM" id="SSF50249">
    <property type="entry name" value="Nucleic acid-binding proteins"/>
    <property type="match status" value="1"/>
</dbReference>
<dbReference type="InterPro" id="IPR051270">
    <property type="entry name" value="Tyrosine-tRNA_ligase_regulator"/>
</dbReference>
<reference evidence="17" key="3">
    <citation type="submission" date="2025-09" db="UniProtKB">
        <authorList>
            <consortium name="Ensembl"/>
        </authorList>
    </citation>
    <scope>IDENTIFICATION</scope>
</reference>
<dbReference type="Gene3D" id="3.40.50.620">
    <property type="entry name" value="HUPs"/>
    <property type="match status" value="1"/>
</dbReference>
<evidence type="ECO:0000256" key="8">
    <source>
        <dbReference type="ARBA" id="ARBA00022840"/>
    </source>
</evidence>
<dbReference type="FunFam" id="2.40.50.140:FF:000047">
    <property type="entry name" value="tyrosine--tRNA ligase, cytoplasmic isoform X2"/>
    <property type="match status" value="1"/>
</dbReference>
<dbReference type="Pfam" id="PF01588">
    <property type="entry name" value="tRNA_bind"/>
    <property type="match status" value="1"/>
</dbReference>
<comment type="subcellular location">
    <subcellularLocation>
        <location evidence="2">Cytoplasm</location>
    </subcellularLocation>
    <subcellularLocation>
        <location evidence="1">Nucleus</location>
    </subcellularLocation>
</comment>
<evidence type="ECO:0000259" key="16">
    <source>
        <dbReference type="PROSITE" id="PS50886"/>
    </source>
</evidence>
<evidence type="ECO:0000256" key="6">
    <source>
        <dbReference type="ARBA" id="ARBA00022598"/>
    </source>
</evidence>
<comment type="catalytic activity">
    <reaction evidence="13">
        <text>tRNA(Tyr) + L-tyrosine + ATP = L-tyrosyl-tRNA(Tyr) + AMP + diphosphate + H(+)</text>
        <dbReference type="Rhea" id="RHEA:10220"/>
        <dbReference type="Rhea" id="RHEA-COMP:9706"/>
        <dbReference type="Rhea" id="RHEA-COMP:9707"/>
        <dbReference type="ChEBI" id="CHEBI:15378"/>
        <dbReference type="ChEBI" id="CHEBI:30616"/>
        <dbReference type="ChEBI" id="CHEBI:33019"/>
        <dbReference type="ChEBI" id="CHEBI:58315"/>
        <dbReference type="ChEBI" id="CHEBI:78442"/>
        <dbReference type="ChEBI" id="CHEBI:78536"/>
        <dbReference type="ChEBI" id="CHEBI:456215"/>
        <dbReference type="EC" id="6.1.1.1"/>
    </reaction>
    <physiologicalReaction direction="left-to-right" evidence="13">
        <dbReference type="Rhea" id="RHEA:10221"/>
    </physiologicalReaction>
</comment>
<dbReference type="GO" id="GO:0005634">
    <property type="term" value="C:nucleus"/>
    <property type="evidence" value="ECO:0007669"/>
    <property type="project" value="UniProtKB-SubCell"/>
</dbReference>
<evidence type="ECO:0000256" key="10">
    <source>
        <dbReference type="ARBA" id="ARBA00022917"/>
    </source>
</evidence>
<dbReference type="PRINTS" id="PR01040">
    <property type="entry name" value="TRNASYNTHTYR"/>
</dbReference>
<dbReference type="NCBIfam" id="NF006330">
    <property type="entry name" value="PRK08560.1"/>
    <property type="match status" value="1"/>
</dbReference>
<dbReference type="GO" id="GO:0000049">
    <property type="term" value="F:tRNA binding"/>
    <property type="evidence" value="ECO:0007669"/>
    <property type="project" value="UniProtKB-UniRule"/>
</dbReference>
<dbReference type="GO" id="GO:0006437">
    <property type="term" value="P:tyrosyl-tRNA aminoacylation"/>
    <property type="evidence" value="ECO:0007669"/>
    <property type="project" value="InterPro"/>
</dbReference>
<dbReference type="InterPro" id="IPR014729">
    <property type="entry name" value="Rossmann-like_a/b/a_fold"/>
</dbReference>
<dbReference type="Gene3D" id="2.40.50.140">
    <property type="entry name" value="Nucleic acid-binding proteins"/>
    <property type="match status" value="1"/>
</dbReference>
<dbReference type="EC" id="6.1.1.1" evidence="15"/>
<dbReference type="PANTHER" id="PTHR11586">
    <property type="entry name" value="TRNA-AMINOACYLATION COFACTOR ARC1 FAMILY MEMBER"/>
    <property type="match status" value="1"/>
</dbReference>
<name>A0AAR2JN54_PYGNA</name>
<reference evidence="17 18" key="1">
    <citation type="submission" date="2020-10" db="EMBL/GenBank/DDBJ databases">
        <title>Pygocentrus nattereri (red-bellied piranha) genome, fPygNat1, primary haplotype.</title>
        <authorList>
            <person name="Myers G."/>
            <person name="Meyer A."/>
            <person name="Karagic N."/>
            <person name="Pippel M."/>
            <person name="Winkler S."/>
            <person name="Tracey A."/>
            <person name="Wood J."/>
            <person name="Formenti G."/>
            <person name="Howe K."/>
            <person name="Fedrigo O."/>
            <person name="Jarvis E.D."/>
        </authorList>
    </citation>
    <scope>NUCLEOTIDE SEQUENCE [LARGE SCALE GENOMIC DNA]</scope>
</reference>
<evidence type="ECO:0000256" key="12">
    <source>
        <dbReference type="ARBA" id="ARBA00023242"/>
    </source>
</evidence>
<dbReference type="InterPro" id="IPR002305">
    <property type="entry name" value="aa-tRNA-synth_Ic"/>
</dbReference>
<feature type="domain" description="TRNA-binding" evidence="16">
    <location>
        <begin position="325"/>
        <end position="429"/>
    </location>
</feature>
<dbReference type="InterPro" id="IPR002307">
    <property type="entry name" value="Tyr-tRNA-ligase"/>
</dbReference>
<comment type="similarity">
    <text evidence="3 15">Belongs to the class-I aminoacyl-tRNA synthetase family.</text>
</comment>
<dbReference type="CDD" id="cd00805">
    <property type="entry name" value="TyrRS_core"/>
    <property type="match status" value="1"/>
</dbReference>
<evidence type="ECO:0000256" key="15">
    <source>
        <dbReference type="RuleBase" id="RU361234"/>
    </source>
</evidence>
<gene>
    <name evidence="17" type="primary">YARS1</name>
</gene>
<evidence type="ECO:0000256" key="4">
    <source>
        <dbReference type="ARBA" id="ARBA00022490"/>
    </source>
</evidence>
<keyword evidence="18" id="KW-1185">Reference proteome</keyword>
<dbReference type="Gene3D" id="1.10.240.10">
    <property type="entry name" value="Tyrosyl-Transfer RNA Synthetase"/>
    <property type="match status" value="1"/>
</dbReference>
<evidence type="ECO:0000256" key="14">
    <source>
        <dbReference type="PROSITE-ProRule" id="PRU00209"/>
    </source>
</evidence>
<dbReference type="NCBIfam" id="TIGR00234">
    <property type="entry name" value="tyrS"/>
    <property type="match status" value="1"/>
</dbReference>
<dbReference type="InterPro" id="IPR002547">
    <property type="entry name" value="tRNA-bd_dom"/>
</dbReference>
<organism evidence="17 18">
    <name type="scientific">Pygocentrus nattereri</name>
    <name type="common">Red-bellied piranha</name>
    <dbReference type="NCBI Taxonomy" id="42514"/>
    <lineage>
        <taxon>Eukaryota</taxon>
        <taxon>Metazoa</taxon>
        <taxon>Chordata</taxon>
        <taxon>Craniata</taxon>
        <taxon>Vertebrata</taxon>
        <taxon>Euteleostomi</taxon>
        <taxon>Actinopterygii</taxon>
        <taxon>Neopterygii</taxon>
        <taxon>Teleostei</taxon>
        <taxon>Ostariophysi</taxon>
        <taxon>Characiformes</taxon>
        <taxon>Characoidei</taxon>
        <taxon>Pygocentrus</taxon>
    </lineage>
</organism>
<evidence type="ECO:0000313" key="17">
    <source>
        <dbReference type="Ensembl" id="ENSPNAP00000051624.1"/>
    </source>
</evidence>
<evidence type="ECO:0000256" key="7">
    <source>
        <dbReference type="ARBA" id="ARBA00022741"/>
    </source>
</evidence>
<evidence type="ECO:0000313" key="18">
    <source>
        <dbReference type="Proteomes" id="UP001501920"/>
    </source>
</evidence>